<organism evidence="7 8">
    <name type="scientific">Metabacillus malikii</name>
    <dbReference type="NCBI Taxonomy" id="1504265"/>
    <lineage>
        <taxon>Bacteria</taxon>
        <taxon>Bacillati</taxon>
        <taxon>Bacillota</taxon>
        <taxon>Bacilli</taxon>
        <taxon>Bacillales</taxon>
        <taxon>Bacillaceae</taxon>
        <taxon>Metabacillus</taxon>
    </lineage>
</organism>
<dbReference type="PANTHER" id="PTHR14226:SF25">
    <property type="entry name" value="PHOSPHOESTERASE"/>
    <property type="match status" value="1"/>
</dbReference>
<keyword evidence="8" id="KW-1185">Reference proteome</keyword>
<gene>
    <name evidence="7" type="ORF">J2S19_000740</name>
</gene>
<dbReference type="RefSeq" id="WP_307337259.1">
    <property type="nucleotide sequence ID" value="NZ_JAUSUD010000002.1"/>
</dbReference>
<keyword evidence="1 4" id="KW-0378">Hydrolase</keyword>
<evidence type="ECO:0000256" key="1">
    <source>
        <dbReference type="ARBA" id="ARBA00022801"/>
    </source>
</evidence>
<dbReference type="InterPro" id="IPR037483">
    <property type="entry name" value="YjjU-like"/>
</dbReference>
<accession>A0ABT9ZC41</accession>
<dbReference type="InterPro" id="IPR045943">
    <property type="entry name" value="DUF6363"/>
</dbReference>
<dbReference type="CDD" id="cd07208">
    <property type="entry name" value="Pat_hypo_Ecoli_yjju_like"/>
    <property type="match status" value="1"/>
</dbReference>
<dbReference type="SUPFAM" id="SSF52151">
    <property type="entry name" value="FabD/lysophospholipase-like"/>
    <property type="match status" value="1"/>
</dbReference>
<name>A0ABT9ZC41_9BACI</name>
<feature type="active site" description="Proton acceptor" evidence="4">
    <location>
        <position position="161"/>
    </location>
</feature>
<dbReference type="Pfam" id="PF01734">
    <property type="entry name" value="Patatin"/>
    <property type="match status" value="1"/>
</dbReference>
<proteinExistence type="predicted"/>
<sequence>MMYESGLILEGGGMRGIYTAGVLEYFMEQNFYAPYVIGVSAGACFGASYLSRQKGRNRQVNIGYVKDPKYLSFRNYVKHRQLLGMDFIFDELPNKLVPYDFQAFNESKEEFVIVTTDCHTGKPIYFSKKDYDADLLTVLRASSSLPFIAPVIEFKGNHLLDGGIVDSIPLKKAQRDGVKKNIVILTRDRLYRKKKSNMKWLLERTYKGYPELVNAILSRYEMYNETLDYIDELENNGEIFVIRPSEPVNVSRIEKNQQKLEQLYKLGMDDARLQFTRLKQWLE</sequence>
<keyword evidence="5" id="KW-0472">Membrane</keyword>
<feature type="short sequence motif" description="GXGXXG" evidence="4">
    <location>
        <begin position="11"/>
        <end position="16"/>
    </location>
</feature>
<dbReference type="EMBL" id="JAUSUD010000002">
    <property type="protein sequence ID" value="MDQ0229489.1"/>
    <property type="molecule type" value="Genomic_DNA"/>
</dbReference>
<dbReference type="Pfam" id="PF19890">
    <property type="entry name" value="DUF6363"/>
    <property type="match status" value="1"/>
</dbReference>
<feature type="domain" description="PNPLA" evidence="6">
    <location>
        <begin position="7"/>
        <end position="174"/>
    </location>
</feature>
<keyword evidence="3 4" id="KW-0443">Lipid metabolism</keyword>
<comment type="caution">
    <text evidence="7">The sequence shown here is derived from an EMBL/GenBank/DDBJ whole genome shotgun (WGS) entry which is preliminary data.</text>
</comment>
<feature type="transmembrane region" description="Helical" evidence="5">
    <location>
        <begin position="32"/>
        <end position="50"/>
    </location>
</feature>
<evidence type="ECO:0000313" key="7">
    <source>
        <dbReference type="EMBL" id="MDQ0229489.1"/>
    </source>
</evidence>
<dbReference type="Gene3D" id="3.40.1090.10">
    <property type="entry name" value="Cytosolic phospholipase A2 catalytic domain"/>
    <property type="match status" value="2"/>
</dbReference>
<feature type="short sequence motif" description="DGA/G" evidence="4">
    <location>
        <begin position="161"/>
        <end position="163"/>
    </location>
</feature>
<evidence type="ECO:0000259" key="6">
    <source>
        <dbReference type="PROSITE" id="PS51635"/>
    </source>
</evidence>
<dbReference type="PROSITE" id="PS51635">
    <property type="entry name" value="PNPLA"/>
    <property type="match status" value="1"/>
</dbReference>
<feature type="active site" description="Nucleophile" evidence="4">
    <location>
        <position position="40"/>
    </location>
</feature>
<reference evidence="7 8" key="1">
    <citation type="submission" date="2023-07" db="EMBL/GenBank/DDBJ databases">
        <title>Genomic Encyclopedia of Type Strains, Phase IV (KMG-IV): sequencing the most valuable type-strain genomes for metagenomic binning, comparative biology and taxonomic classification.</title>
        <authorList>
            <person name="Goeker M."/>
        </authorList>
    </citation>
    <scope>NUCLEOTIDE SEQUENCE [LARGE SCALE GENOMIC DNA]</scope>
    <source>
        <strain evidence="7 8">DSM 29005</strain>
    </source>
</reference>
<dbReference type="InterPro" id="IPR002641">
    <property type="entry name" value="PNPLA_dom"/>
</dbReference>
<keyword evidence="5" id="KW-1133">Transmembrane helix</keyword>
<dbReference type="PANTHER" id="PTHR14226">
    <property type="entry name" value="NEUROPATHY TARGET ESTERASE/SWISS CHEESE D.MELANOGASTER"/>
    <property type="match status" value="1"/>
</dbReference>
<dbReference type="InterPro" id="IPR016035">
    <property type="entry name" value="Acyl_Trfase/lysoPLipase"/>
</dbReference>
<evidence type="ECO:0000256" key="3">
    <source>
        <dbReference type="ARBA" id="ARBA00023098"/>
    </source>
</evidence>
<keyword evidence="2 4" id="KW-0442">Lipid degradation</keyword>
<evidence type="ECO:0000256" key="2">
    <source>
        <dbReference type="ARBA" id="ARBA00022963"/>
    </source>
</evidence>
<evidence type="ECO:0000256" key="4">
    <source>
        <dbReference type="PROSITE-ProRule" id="PRU01161"/>
    </source>
</evidence>
<protein>
    <submittedName>
        <fullName evidence="7">Patatin/cPLA2 family phospholipase</fullName>
    </submittedName>
</protein>
<feature type="short sequence motif" description="GXSXG" evidence="4">
    <location>
        <begin position="38"/>
        <end position="42"/>
    </location>
</feature>
<dbReference type="Proteomes" id="UP001234495">
    <property type="component" value="Unassembled WGS sequence"/>
</dbReference>
<keyword evidence="5" id="KW-0812">Transmembrane</keyword>
<dbReference type="InterPro" id="IPR050301">
    <property type="entry name" value="NTE"/>
</dbReference>
<evidence type="ECO:0000256" key="5">
    <source>
        <dbReference type="SAM" id="Phobius"/>
    </source>
</evidence>
<evidence type="ECO:0000313" key="8">
    <source>
        <dbReference type="Proteomes" id="UP001234495"/>
    </source>
</evidence>